<sequence length="504" mass="56211">MSLTSLNMDMNTLTLKLWLSIQRSVCLDRPVYYYRLPLSMLLQLRSSYVFMAGLWEVTAGAYRSVMLAKALVEYSSRGASHSVVYFACLRGPSSLPFSSSGRVISPHVLVCLTKGVGGPFAEFVAGSSAYAVFPLDAVSYRRTASRVVHAPYAYGSGSRSKSRFHMTDGTLSCTVYKPSGRTLLGMVAPFFSLRMRVWLGSGMLVIVDLSSVDEYSIEQFSWVKKSAFSQSYALCTSRFAPSAMVVRNSLTFVRDVGGHIIRVDCTAENNKLYARVHEVAPSHTPGDSDPEGVHHGSFAGTGRFHIEDAVNWALHTCRSLIQNPRLTPTIFRVVGRISPLHFHFNLHGRHEYVSGRQCLVEIGRREATFDLYLGPDLEPDMPPLPIDSALMLIMSAPEESQYLSGLVRGNHLCLTHKLYETSVPEFSQAKWQLRPSPVCRGQDVVSPAEWMRGMPGARAEVLFDLDFVPAKERDDLAFKAHVLKVTLADEHPEMDMWKMYSDDQ</sequence>
<evidence type="ECO:0000313" key="1">
    <source>
        <dbReference type="EMBL" id="KDQ20102.1"/>
    </source>
</evidence>
<dbReference type="InParanoid" id="A0A067N7J2"/>
<reference evidence="2" key="1">
    <citation type="journal article" date="2014" name="Proc. Natl. Acad. Sci. U.S.A.">
        <title>Extensive sampling of basidiomycete genomes demonstrates inadequacy of the white-rot/brown-rot paradigm for wood decay fungi.</title>
        <authorList>
            <person name="Riley R."/>
            <person name="Salamov A.A."/>
            <person name="Brown D.W."/>
            <person name="Nagy L.G."/>
            <person name="Floudas D."/>
            <person name="Held B.W."/>
            <person name="Levasseur A."/>
            <person name="Lombard V."/>
            <person name="Morin E."/>
            <person name="Otillar R."/>
            <person name="Lindquist E.A."/>
            <person name="Sun H."/>
            <person name="LaButti K.M."/>
            <person name="Schmutz J."/>
            <person name="Jabbour D."/>
            <person name="Luo H."/>
            <person name="Baker S.E."/>
            <person name="Pisabarro A.G."/>
            <person name="Walton J.D."/>
            <person name="Blanchette R.A."/>
            <person name="Henrissat B."/>
            <person name="Martin F."/>
            <person name="Cullen D."/>
            <person name="Hibbett D.S."/>
            <person name="Grigoriev I.V."/>
        </authorList>
    </citation>
    <scope>NUCLEOTIDE SEQUENCE [LARGE SCALE GENOMIC DNA]</scope>
    <source>
        <strain evidence="2">FD-172 SS1</strain>
    </source>
</reference>
<protein>
    <submittedName>
        <fullName evidence="1">Uncharacterized protein</fullName>
    </submittedName>
</protein>
<dbReference type="AlphaFoldDB" id="A0A067N7J2"/>
<gene>
    <name evidence="1" type="ORF">BOTBODRAFT_41338</name>
</gene>
<dbReference type="EMBL" id="KL198018">
    <property type="protein sequence ID" value="KDQ20102.1"/>
    <property type="molecule type" value="Genomic_DNA"/>
</dbReference>
<name>A0A067N7J2_BOTB1</name>
<evidence type="ECO:0000313" key="2">
    <source>
        <dbReference type="Proteomes" id="UP000027195"/>
    </source>
</evidence>
<dbReference type="HOGENOM" id="CLU_540768_0_0_1"/>
<organism evidence="1 2">
    <name type="scientific">Botryobasidium botryosum (strain FD-172 SS1)</name>
    <dbReference type="NCBI Taxonomy" id="930990"/>
    <lineage>
        <taxon>Eukaryota</taxon>
        <taxon>Fungi</taxon>
        <taxon>Dikarya</taxon>
        <taxon>Basidiomycota</taxon>
        <taxon>Agaricomycotina</taxon>
        <taxon>Agaricomycetes</taxon>
        <taxon>Cantharellales</taxon>
        <taxon>Botryobasidiaceae</taxon>
        <taxon>Botryobasidium</taxon>
    </lineage>
</organism>
<accession>A0A067N7J2</accession>
<proteinExistence type="predicted"/>
<dbReference type="Proteomes" id="UP000027195">
    <property type="component" value="Unassembled WGS sequence"/>
</dbReference>
<keyword evidence="2" id="KW-1185">Reference proteome</keyword>